<proteinExistence type="predicted"/>
<comment type="caution">
    <text evidence="1">The sequence shown here is derived from an EMBL/GenBank/DDBJ whole genome shotgun (WGS) entry which is preliminary data.</text>
</comment>
<gene>
    <name evidence="1" type="ORF">SDC9_197864</name>
</gene>
<accession>A0A645IG03</accession>
<dbReference type="EMBL" id="VSSQ01114231">
    <property type="protein sequence ID" value="MPN50238.1"/>
    <property type="molecule type" value="Genomic_DNA"/>
</dbReference>
<sequence>MGKGPNVAKDQGTVTLAAFLVEQLYSFLQGTIHRTPAQKQYVRGRITQQFGLLQFLFYQRQLAHTLVHHPVTHLAVLGDMPIFVMLVAVGGHQVFAHARDFAGRNAVFRKTIAGVIADRRPLFPFV</sequence>
<protein>
    <submittedName>
        <fullName evidence="1">Uncharacterized protein</fullName>
    </submittedName>
</protein>
<dbReference type="AlphaFoldDB" id="A0A645IG03"/>
<evidence type="ECO:0000313" key="1">
    <source>
        <dbReference type="EMBL" id="MPN50238.1"/>
    </source>
</evidence>
<name>A0A645IG03_9ZZZZ</name>
<reference evidence="1" key="1">
    <citation type="submission" date="2019-08" db="EMBL/GenBank/DDBJ databases">
        <authorList>
            <person name="Kucharzyk K."/>
            <person name="Murdoch R.W."/>
            <person name="Higgins S."/>
            <person name="Loffler F."/>
        </authorList>
    </citation>
    <scope>NUCLEOTIDE SEQUENCE</scope>
</reference>
<organism evidence="1">
    <name type="scientific">bioreactor metagenome</name>
    <dbReference type="NCBI Taxonomy" id="1076179"/>
    <lineage>
        <taxon>unclassified sequences</taxon>
        <taxon>metagenomes</taxon>
        <taxon>ecological metagenomes</taxon>
    </lineage>
</organism>